<dbReference type="EMBL" id="JABRWO010000004">
    <property type="protein sequence ID" value="MBA2114653.1"/>
    <property type="molecule type" value="Genomic_DNA"/>
</dbReference>
<protein>
    <recommendedName>
        <fullName evidence="2">Cellulose-binding Sde182 nucleoside hydrolase-like domain-containing protein</fullName>
    </recommendedName>
</protein>
<dbReference type="Proteomes" id="UP000551616">
    <property type="component" value="Unassembled WGS sequence"/>
</dbReference>
<accession>A0A7V9A6U7</accession>
<sequence length="348" mass="39395">MRNGVWLFVSVFLSLSACPLLAAETQTPRPRLLVLTDVGGDPDDQQSLVRLMVYANQFRLEGLVASASGTPGELKKAIVQPQLIREIVNAYGQVRPNLARHESNWPEAAELLACIKSGNPQRGRKHIGEKHDTEGSRFLIEKIDSGTQDDRLNIAIWGGQTDLAQALWRVKHDRSEREFQAFVQKFRVYDIADQDGIAQWMHDEFPGMFYILSKAPPGQDKRQAVFRGMYLTGDQSLTSRKWIEENIRSQGPLGKLYPTKTWTSPNPHGCLKEGDTPSWFFFLPAGGNQPGDPSQPGWGGQYFLAEDGWYRDQSSGSGDPRETVSKWRPKFQRDFAQRMAWCMPKQDR</sequence>
<name>A0A7V9A6U7_9BACT</name>
<feature type="domain" description="Cellulose-binding Sde182 nucleoside hydrolase-like" evidence="2">
    <location>
        <begin position="31"/>
        <end position="302"/>
    </location>
</feature>
<keyword evidence="4" id="KW-1185">Reference proteome</keyword>
<dbReference type="InterPro" id="IPR011483">
    <property type="entry name" value="Sde182_NH-like"/>
</dbReference>
<feature type="chain" id="PRO_5031195664" description="Cellulose-binding Sde182 nucleoside hydrolase-like domain-containing protein" evidence="1">
    <location>
        <begin position="23"/>
        <end position="348"/>
    </location>
</feature>
<evidence type="ECO:0000259" key="2">
    <source>
        <dbReference type="Pfam" id="PF07632"/>
    </source>
</evidence>
<reference evidence="3 4" key="1">
    <citation type="submission" date="2020-05" db="EMBL/GenBank/DDBJ databases">
        <title>Bremerella alba sp. nov., a novel planctomycete isolated from the surface of the macroalga Fucus spiralis.</title>
        <authorList>
            <person name="Godinho O."/>
            <person name="Botelho R."/>
            <person name="Albuquerque L."/>
            <person name="Wiegand S."/>
            <person name="Da Costa M.S."/>
            <person name="Lobo-Da-Cunha A."/>
            <person name="Jogler C."/>
            <person name="Lage O.M."/>
        </authorList>
    </citation>
    <scope>NUCLEOTIDE SEQUENCE [LARGE SCALE GENOMIC DNA]</scope>
    <source>
        <strain evidence="3 4">FF15</strain>
    </source>
</reference>
<evidence type="ECO:0000256" key="1">
    <source>
        <dbReference type="SAM" id="SignalP"/>
    </source>
</evidence>
<gene>
    <name evidence="3" type="ORF">HOV93_18190</name>
</gene>
<dbReference type="PROSITE" id="PS51257">
    <property type="entry name" value="PROKAR_LIPOPROTEIN"/>
    <property type="match status" value="1"/>
</dbReference>
<feature type="signal peptide" evidence="1">
    <location>
        <begin position="1"/>
        <end position="22"/>
    </location>
</feature>
<evidence type="ECO:0000313" key="3">
    <source>
        <dbReference type="EMBL" id="MBA2114653.1"/>
    </source>
</evidence>
<keyword evidence="1" id="KW-0732">Signal</keyword>
<dbReference type="Gene3D" id="3.90.245.10">
    <property type="entry name" value="Ribonucleoside hydrolase-like"/>
    <property type="match status" value="1"/>
</dbReference>
<dbReference type="InterPro" id="IPR036452">
    <property type="entry name" value="Ribo_hydro-like"/>
</dbReference>
<comment type="caution">
    <text evidence="3">The sequence shown here is derived from an EMBL/GenBank/DDBJ whole genome shotgun (WGS) entry which is preliminary data.</text>
</comment>
<dbReference type="GO" id="GO:0016799">
    <property type="term" value="F:hydrolase activity, hydrolyzing N-glycosyl compounds"/>
    <property type="evidence" value="ECO:0007669"/>
    <property type="project" value="InterPro"/>
</dbReference>
<dbReference type="AlphaFoldDB" id="A0A7V9A6U7"/>
<evidence type="ECO:0000313" key="4">
    <source>
        <dbReference type="Proteomes" id="UP000551616"/>
    </source>
</evidence>
<organism evidence="3 4">
    <name type="scientific">Bremerella alba</name>
    <dbReference type="NCBI Taxonomy" id="980252"/>
    <lineage>
        <taxon>Bacteria</taxon>
        <taxon>Pseudomonadati</taxon>
        <taxon>Planctomycetota</taxon>
        <taxon>Planctomycetia</taxon>
        <taxon>Pirellulales</taxon>
        <taxon>Pirellulaceae</taxon>
        <taxon>Bremerella</taxon>
    </lineage>
</organism>
<dbReference type="Pfam" id="PF07632">
    <property type="entry name" value="Sde182_NH-like"/>
    <property type="match status" value="1"/>
</dbReference>
<proteinExistence type="predicted"/>
<dbReference type="RefSeq" id="WP_207396110.1">
    <property type="nucleotide sequence ID" value="NZ_JABRWO010000004.1"/>
</dbReference>